<dbReference type="Pfam" id="PF11951">
    <property type="entry name" value="Fungal_trans_2"/>
    <property type="match status" value="1"/>
</dbReference>
<reference evidence="4 5" key="1">
    <citation type="submission" date="2023-08" db="EMBL/GenBank/DDBJ databases">
        <title>Black Yeasts Isolated from many extreme environments.</title>
        <authorList>
            <person name="Coleine C."/>
            <person name="Stajich J.E."/>
            <person name="Selbmann L."/>
        </authorList>
    </citation>
    <scope>NUCLEOTIDE SEQUENCE [LARGE SCALE GENOMIC DNA]</scope>
    <source>
        <strain evidence="4 5">CCFEE 5935</strain>
    </source>
</reference>
<keyword evidence="5" id="KW-1185">Reference proteome</keyword>
<dbReference type="InterPro" id="IPR021858">
    <property type="entry name" value="Fun_TF"/>
</dbReference>
<sequence>MVGVPSSRGCRNCRRKKKGCDLVRPTCARCAHLGYDCTYDDKRWTFVGHKVPPAESSRASSATSAVQATTELQRVTPPQGPSQRSLSRTAWETQWAGQFWTHFLPQEDPSTVFVGNVRIVPWMGAVMDMAAKDATARMALNAVAFTIIGRAKSDQSLVRESTRLYSVAIRETSRALQDVNKARSDEILACCKILALYENFRVKDTPEVSTQGFDWHSHIDGTQSLIEMRGPARHSTDHGHVLFKDIRIMTATSSITRRKPSEFTNPVWSVSWYLLNSVLDVADRFLHRHTTPFETSPKSLHDELVDIMLTLPELLAEQDNLNGRLAACQTAFARFEAFTAGQNLLYRCINMGEQLNEWQHKVLRESAAVSPTPASTSNTTIADICMKHGYGLFNCITQCWVTCLILYSTTRIIHRTLTYAAQGTRSGLPEIPPWMNPYPMAMCIASHAHHYFEDSARYWGASIASFPLGIVAHYCAASGNLDSECMTELRRLYRMNDRGQLTLEFLRSIANTGSPVKGDPVNPDMHRKMATAWYRISEGREGQSPPEGRGSLQQS</sequence>
<accession>A0AAV9PAJ3</accession>
<dbReference type="GeneID" id="89926146"/>
<evidence type="ECO:0000313" key="5">
    <source>
        <dbReference type="Proteomes" id="UP001337655"/>
    </source>
</evidence>
<dbReference type="PANTHER" id="PTHR38111">
    <property type="entry name" value="ZN(2)-C6 FUNGAL-TYPE DOMAIN-CONTAINING PROTEIN-RELATED"/>
    <property type="match status" value="1"/>
</dbReference>
<evidence type="ECO:0000256" key="2">
    <source>
        <dbReference type="SAM" id="MobiDB-lite"/>
    </source>
</evidence>
<organism evidence="4 5">
    <name type="scientific">Saxophila tyrrhenica</name>
    <dbReference type="NCBI Taxonomy" id="1690608"/>
    <lineage>
        <taxon>Eukaryota</taxon>
        <taxon>Fungi</taxon>
        <taxon>Dikarya</taxon>
        <taxon>Ascomycota</taxon>
        <taxon>Pezizomycotina</taxon>
        <taxon>Dothideomycetes</taxon>
        <taxon>Dothideomycetidae</taxon>
        <taxon>Mycosphaerellales</taxon>
        <taxon>Extremaceae</taxon>
        <taxon>Saxophila</taxon>
    </lineage>
</organism>
<dbReference type="GO" id="GO:0000981">
    <property type="term" value="F:DNA-binding transcription factor activity, RNA polymerase II-specific"/>
    <property type="evidence" value="ECO:0007669"/>
    <property type="project" value="InterPro"/>
</dbReference>
<dbReference type="SUPFAM" id="SSF57701">
    <property type="entry name" value="Zn2/Cys6 DNA-binding domain"/>
    <property type="match status" value="1"/>
</dbReference>
<dbReference type="InterPro" id="IPR036864">
    <property type="entry name" value="Zn2-C6_fun-type_DNA-bd_sf"/>
</dbReference>
<feature type="region of interest" description="Disordered" evidence="2">
    <location>
        <begin position="55"/>
        <end position="86"/>
    </location>
</feature>
<name>A0AAV9PAJ3_9PEZI</name>
<dbReference type="AlphaFoldDB" id="A0AAV9PAJ3"/>
<dbReference type="EMBL" id="JAVRRT010000007">
    <property type="protein sequence ID" value="KAK5170216.1"/>
    <property type="molecule type" value="Genomic_DNA"/>
</dbReference>
<dbReference type="PANTHER" id="PTHR38111:SF11">
    <property type="entry name" value="TRANSCRIPTION FACTOR DOMAIN-CONTAINING PROTEIN-RELATED"/>
    <property type="match status" value="1"/>
</dbReference>
<evidence type="ECO:0000313" key="4">
    <source>
        <dbReference type="EMBL" id="KAK5170216.1"/>
    </source>
</evidence>
<dbReference type="PROSITE" id="PS50048">
    <property type="entry name" value="ZN2_CY6_FUNGAL_2"/>
    <property type="match status" value="1"/>
</dbReference>
<dbReference type="InterPro" id="IPR053178">
    <property type="entry name" value="Osmoadaptation_assoc"/>
</dbReference>
<evidence type="ECO:0000256" key="1">
    <source>
        <dbReference type="ARBA" id="ARBA00023242"/>
    </source>
</evidence>
<dbReference type="CDD" id="cd00067">
    <property type="entry name" value="GAL4"/>
    <property type="match status" value="1"/>
</dbReference>
<dbReference type="InterPro" id="IPR001138">
    <property type="entry name" value="Zn2Cys6_DnaBD"/>
</dbReference>
<evidence type="ECO:0000259" key="3">
    <source>
        <dbReference type="PROSITE" id="PS50048"/>
    </source>
</evidence>
<feature type="compositionally biased region" description="Low complexity" evidence="2">
    <location>
        <begin position="55"/>
        <end position="70"/>
    </location>
</feature>
<dbReference type="SMART" id="SM00066">
    <property type="entry name" value="GAL4"/>
    <property type="match status" value="1"/>
</dbReference>
<protein>
    <recommendedName>
        <fullName evidence="3">Zn(2)-C6 fungal-type domain-containing protein</fullName>
    </recommendedName>
</protein>
<dbReference type="GO" id="GO:0008270">
    <property type="term" value="F:zinc ion binding"/>
    <property type="evidence" value="ECO:0007669"/>
    <property type="project" value="InterPro"/>
</dbReference>
<dbReference type="Pfam" id="PF00172">
    <property type="entry name" value="Zn_clus"/>
    <property type="match status" value="1"/>
</dbReference>
<comment type="caution">
    <text evidence="4">The sequence shown here is derived from an EMBL/GenBank/DDBJ whole genome shotgun (WGS) entry which is preliminary data.</text>
</comment>
<keyword evidence="1" id="KW-0539">Nucleus</keyword>
<dbReference type="Gene3D" id="4.10.240.10">
    <property type="entry name" value="Zn(2)-C6 fungal-type DNA-binding domain"/>
    <property type="match status" value="1"/>
</dbReference>
<feature type="domain" description="Zn(2)-C6 fungal-type" evidence="3">
    <location>
        <begin position="9"/>
        <end position="39"/>
    </location>
</feature>
<gene>
    <name evidence="4" type="ORF">LTR77_004802</name>
</gene>
<dbReference type="PROSITE" id="PS00463">
    <property type="entry name" value="ZN2_CY6_FUNGAL_1"/>
    <property type="match status" value="1"/>
</dbReference>
<dbReference type="Proteomes" id="UP001337655">
    <property type="component" value="Unassembled WGS sequence"/>
</dbReference>
<proteinExistence type="predicted"/>
<dbReference type="RefSeq" id="XP_064659414.1">
    <property type="nucleotide sequence ID" value="XM_064802053.1"/>
</dbReference>